<protein>
    <submittedName>
        <fullName evidence="3">Uncharacterized protein</fullName>
    </submittedName>
</protein>
<gene>
    <name evidence="3" type="ORF">AVDCRST_MAG27-2029</name>
</gene>
<sequence length="460" mass="50393">MGDSLRMDALPQLGPMSNEQDRRFGSVSLSGCSAEHTMSGLADRFDNQHLWRVTLPALMSPAHDAEIALPEHPRAERFLAREMRKDARRLLHETECDLILIDFVGEHLVNGLRFEGCIVPDIRNAIFEPAWAEIDFSGHPLLAGAELLSSLEEPYWALWRDSFAAFHAEILAPKIAAGTRVVVLARHLCRSFLAGGEEHGLQLPPEMEAADARLAGLYAWLAGFPGLHLIRFDRPLLVSAEDVPYGGPSLFHPVREAFVPVRAAVLRLMGEAEAARAAEVEAIARLLREGAARAHERDQALARAQAAEAEREAAREAAARANAALAAAHQALEAERAAALAVVGTLEGKLRQAEAAEAALIERTLRPGPGWRARLLRWSGFVELARHAARRRRWARAERLYRLVLRISPRQPALWVQLGHMLKEQGAVAAAAGAYRMAERLAPGESDAARHLAALAPVMA</sequence>
<accession>A0A6J4IEW2</accession>
<reference evidence="3" key="1">
    <citation type="submission" date="2020-02" db="EMBL/GenBank/DDBJ databases">
        <authorList>
            <person name="Meier V. D."/>
        </authorList>
    </citation>
    <scope>NUCLEOTIDE SEQUENCE</scope>
    <source>
        <strain evidence="3">AVDCRST_MAG27</strain>
    </source>
</reference>
<proteinExistence type="predicted"/>
<keyword evidence="1" id="KW-0175">Coiled coil</keyword>
<organism evidence="3">
    <name type="scientific">uncultured Craurococcus sp</name>
    <dbReference type="NCBI Taxonomy" id="1135998"/>
    <lineage>
        <taxon>Bacteria</taxon>
        <taxon>Pseudomonadati</taxon>
        <taxon>Pseudomonadota</taxon>
        <taxon>Alphaproteobacteria</taxon>
        <taxon>Acetobacterales</taxon>
        <taxon>Acetobacteraceae</taxon>
        <taxon>Craurococcus</taxon>
        <taxon>environmental samples</taxon>
    </lineage>
</organism>
<dbReference type="AlphaFoldDB" id="A0A6J4IEW2"/>
<feature type="coiled-coil region" evidence="1">
    <location>
        <begin position="292"/>
        <end position="335"/>
    </location>
</feature>
<dbReference type="InterPro" id="IPR011990">
    <property type="entry name" value="TPR-like_helical_dom_sf"/>
</dbReference>
<dbReference type="Gene3D" id="1.25.40.10">
    <property type="entry name" value="Tetratricopeptide repeat domain"/>
    <property type="match status" value="1"/>
</dbReference>
<dbReference type="SUPFAM" id="SSF48452">
    <property type="entry name" value="TPR-like"/>
    <property type="match status" value="1"/>
</dbReference>
<name>A0A6J4IEW2_9PROT</name>
<feature type="region of interest" description="Disordered" evidence="2">
    <location>
        <begin position="1"/>
        <end position="22"/>
    </location>
</feature>
<evidence type="ECO:0000313" key="3">
    <source>
        <dbReference type="EMBL" id="CAA9250554.1"/>
    </source>
</evidence>
<evidence type="ECO:0000256" key="1">
    <source>
        <dbReference type="SAM" id="Coils"/>
    </source>
</evidence>
<evidence type="ECO:0000256" key="2">
    <source>
        <dbReference type="SAM" id="MobiDB-lite"/>
    </source>
</evidence>
<dbReference type="EMBL" id="CADCTD010000081">
    <property type="protein sequence ID" value="CAA9250554.1"/>
    <property type="molecule type" value="Genomic_DNA"/>
</dbReference>